<comment type="subcellular location">
    <subcellularLocation>
        <location evidence="1 7">Cell inner membrane</location>
        <topology evidence="1 7">Multi-pass membrane protein</topology>
    </subcellularLocation>
</comment>
<protein>
    <recommendedName>
        <fullName evidence="7">TRAP transporter large permease protein</fullName>
    </recommendedName>
</protein>
<feature type="transmembrane region" description="Helical" evidence="7">
    <location>
        <begin position="393"/>
        <end position="417"/>
    </location>
</feature>
<feature type="transmembrane region" description="Helical" evidence="7">
    <location>
        <begin position="44"/>
        <end position="66"/>
    </location>
</feature>
<dbReference type="RefSeq" id="WP_147704623.1">
    <property type="nucleotide sequence ID" value="NZ_VDUY01000004.1"/>
</dbReference>
<evidence type="ECO:0000313" key="10">
    <source>
        <dbReference type="Proteomes" id="UP000321548"/>
    </source>
</evidence>
<evidence type="ECO:0000256" key="7">
    <source>
        <dbReference type="RuleBase" id="RU369079"/>
    </source>
</evidence>
<feature type="domain" description="TRAP C4-dicarboxylate transport system permease DctM subunit" evidence="8">
    <location>
        <begin position="5"/>
        <end position="413"/>
    </location>
</feature>
<evidence type="ECO:0000256" key="6">
    <source>
        <dbReference type="ARBA" id="ARBA00023136"/>
    </source>
</evidence>
<dbReference type="PANTHER" id="PTHR33362:SF2">
    <property type="entry name" value="TRAP TRANSPORTER LARGE PERMEASE PROTEIN"/>
    <property type="match status" value="1"/>
</dbReference>
<evidence type="ECO:0000256" key="3">
    <source>
        <dbReference type="ARBA" id="ARBA00022519"/>
    </source>
</evidence>
<dbReference type="InterPro" id="IPR010656">
    <property type="entry name" value="DctM"/>
</dbReference>
<dbReference type="EMBL" id="VDUY01000004">
    <property type="protein sequence ID" value="TXL65428.1"/>
    <property type="molecule type" value="Genomic_DNA"/>
</dbReference>
<keyword evidence="4 7" id="KW-0812">Transmembrane</keyword>
<dbReference type="Pfam" id="PF06808">
    <property type="entry name" value="DctM"/>
    <property type="match status" value="1"/>
</dbReference>
<feature type="transmembrane region" description="Helical" evidence="7">
    <location>
        <begin position="273"/>
        <end position="291"/>
    </location>
</feature>
<gene>
    <name evidence="9" type="ORF">FHP08_11660</name>
</gene>
<evidence type="ECO:0000259" key="8">
    <source>
        <dbReference type="Pfam" id="PF06808"/>
    </source>
</evidence>
<keyword evidence="6 7" id="KW-0472">Membrane</keyword>
<dbReference type="GO" id="GO:0005886">
    <property type="term" value="C:plasma membrane"/>
    <property type="evidence" value="ECO:0007669"/>
    <property type="project" value="UniProtKB-SubCell"/>
</dbReference>
<comment type="similarity">
    <text evidence="7">Belongs to the TRAP transporter large permease family.</text>
</comment>
<dbReference type="InterPro" id="IPR004681">
    <property type="entry name" value="TRAP_DctM"/>
</dbReference>
<dbReference type="AlphaFoldDB" id="A0A5C8NW95"/>
<feature type="transmembrane region" description="Helical" evidence="7">
    <location>
        <begin position="237"/>
        <end position="253"/>
    </location>
</feature>
<feature type="transmembrane region" description="Helical" evidence="7">
    <location>
        <begin position="168"/>
        <end position="191"/>
    </location>
</feature>
<comment type="function">
    <text evidence="7">Part of the tripartite ATP-independent periplasmic (TRAP) transport system.</text>
</comment>
<proteinExistence type="inferred from homology"/>
<dbReference type="GO" id="GO:0022857">
    <property type="term" value="F:transmembrane transporter activity"/>
    <property type="evidence" value="ECO:0007669"/>
    <property type="project" value="UniProtKB-UniRule"/>
</dbReference>
<evidence type="ECO:0000256" key="5">
    <source>
        <dbReference type="ARBA" id="ARBA00022989"/>
    </source>
</evidence>
<evidence type="ECO:0000313" key="9">
    <source>
        <dbReference type="EMBL" id="TXL65428.1"/>
    </source>
</evidence>
<dbReference type="OrthoDB" id="9777699at2"/>
<feature type="transmembrane region" description="Helical" evidence="7">
    <location>
        <begin position="311"/>
        <end position="344"/>
    </location>
</feature>
<keyword evidence="2" id="KW-1003">Cell membrane</keyword>
<dbReference type="NCBIfam" id="TIGR00786">
    <property type="entry name" value="dctM"/>
    <property type="match status" value="1"/>
</dbReference>
<name>A0A5C8NW95_9BURK</name>
<reference evidence="9 10" key="1">
    <citation type="submission" date="2019-06" db="EMBL/GenBank/DDBJ databases">
        <title>Quisquiliibacterium sp. nov., isolated from a maize field.</title>
        <authorList>
            <person name="Lin S.-Y."/>
            <person name="Tsai C.-F."/>
            <person name="Young C.-C."/>
        </authorList>
    </citation>
    <scope>NUCLEOTIDE SEQUENCE [LARGE SCALE GENOMIC DNA]</scope>
    <source>
        <strain evidence="9 10">CC-CFT501</strain>
    </source>
</reference>
<sequence length="423" mass="44755">MILLLASFAVLLLAGLPIAIAMMGSSLLVILIEGIPLSVVAQRVITGVQSFPLLAIPLFTLAGTLMNESGISERLFAFTRAFVGHIRGGLAQTAVVGNIFLSGISGSSVADCAATSRVFVPQLARAGYSQGFAAALCAACATLGPIIPPSILMVIYAWQANISLGDLFWAGVIPGLVMAAGMLAVTGWIASRRNYPKDDGFSLDRLWSGFKGALWALLMPVLILVGFRMGVFTATEIAGVAAAYSLLVGMFVYRTVKLSQLPRILLVTARETAVILLIVAGAAPFSWILGIEQAPQMIAQALQAATDSPWVVLLLLNAVLLLLGCFMETIAIMIILVPILIPVLTHFGIDLTHFGIVLLINLTIGQLTPPIGVLLFVSSSVTKVRLGEVIREVWPYVGILIAALLVLTYVPALSLWLPGAMKN</sequence>
<feature type="transmembrane region" description="Helical" evidence="7">
    <location>
        <begin position="356"/>
        <end position="381"/>
    </location>
</feature>
<keyword evidence="5 7" id="KW-1133">Transmembrane helix</keyword>
<evidence type="ECO:0000256" key="2">
    <source>
        <dbReference type="ARBA" id="ARBA00022475"/>
    </source>
</evidence>
<keyword evidence="7" id="KW-0813">Transport</keyword>
<keyword evidence="10" id="KW-1185">Reference proteome</keyword>
<feature type="transmembrane region" description="Helical" evidence="7">
    <location>
        <begin position="212"/>
        <end position="231"/>
    </location>
</feature>
<comment type="subunit">
    <text evidence="7">The complex comprises the extracytoplasmic solute receptor protein and the two transmembrane proteins.</text>
</comment>
<feature type="transmembrane region" description="Helical" evidence="7">
    <location>
        <begin position="132"/>
        <end position="156"/>
    </location>
</feature>
<dbReference type="PANTHER" id="PTHR33362">
    <property type="entry name" value="SIALIC ACID TRAP TRANSPORTER PERMEASE PROTEIN SIAT-RELATED"/>
    <property type="match status" value="1"/>
</dbReference>
<accession>A0A5C8NW95</accession>
<evidence type="ECO:0000256" key="1">
    <source>
        <dbReference type="ARBA" id="ARBA00004429"/>
    </source>
</evidence>
<comment type="caution">
    <text evidence="7">Lacks conserved residue(s) required for the propagation of feature annotation.</text>
</comment>
<evidence type="ECO:0000256" key="4">
    <source>
        <dbReference type="ARBA" id="ARBA00022692"/>
    </source>
</evidence>
<keyword evidence="3 7" id="KW-0997">Cell inner membrane</keyword>
<dbReference type="Proteomes" id="UP000321548">
    <property type="component" value="Unassembled WGS sequence"/>
</dbReference>
<dbReference type="PIRSF" id="PIRSF006066">
    <property type="entry name" value="HI0050"/>
    <property type="match status" value="1"/>
</dbReference>
<organism evidence="9 10">
    <name type="scientific">Zeimonas arvi</name>
    <dbReference type="NCBI Taxonomy" id="2498847"/>
    <lineage>
        <taxon>Bacteria</taxon>
        <taxon>Pseudomonadati</taxon>
        <taxon>Pseudomonadota</taxon>
        <taxon>Betaproteobacteria</taxon>
        <taxon>Burkholderiales</taxon>
        <taxon>Burkholderiaceae</taxon>
        <taxon>Zeimonas</taxon>
    </lineage>
</organism>
<comment type="caution">
    <text evidence="9">The sequence shown here is derived from an EMBL/GenBank/DDBJ whole genome shotgun (WGS) entry which is preliminary data.</text>
</comment>